<gene>
    <name evidence="4" type="ORF">FB466_0215</name>
</gene>
<dbReference type="PANTHER" id="PTHR43884">
    <property type="entry name" value="ACYL-COA DEHYDROGENASE"/>
    <property type="match status" value="1"/>
</dbReference>
<dbReference type="Gene3D" id="2.40.110.10">
    <property type="entry name" value="Butyryl-CoA Dehydrogenase, subunit A, domain 2"/>
    <property type="match status" value="1"/>
</dbReference>
<dbReference type="RefSeq" id="WP_141916735.1">
    <property type="nucleotide sequence ID" value="NZ_BAAAYS010000013.1"/>
</dbReference>
<dbReference type="SUPFAM" id="SSF56645">
    <property type="entry name" value="Acyl-CoA dehydrogenase NM domain-like"/>
    <property type="match status" value="1"/>
</dbReference>
<evidence type="ECO:0000259" key="3">
    <source>
        <dbReference type="Pfam" id="PF08028"/>
    </source>
</evidence>
<dbReference type="Pfam" id="PF02771">
    <property type="entry name" value="Acyl-CoA_dh_N"/>
    <property type="match status" value="1"/>
</dbReference>
<dbReference type="OrthoDB" id="3404950at2"/>
<dbReference type="AlphaFoldDB" id="A0A543I496"/>
<dbReference type="Pfam" id="PF08028">
    <property type="entry name" value="Acyl-CoA_dh_2"/>
    <property type="match status" value="1"/>
</dbReference>
<sequence length="381" mass="41327">MQTILSDELLERIRHRAAGYDARNEFFTEDLEELAQVGYLGLFSPEKLGGLNLGLEEVAQLQMRLAAAAPATALGINMHLVWTGVARAFSDRGDTSLDWLLAEAAAGEIFAFGISEAGNDSVLFDSDTVATPTPGGYRFTGTKIFTSLSPAWTRLGIFGRDNSDPENPKLVYGFITRETSGYTISDDWNPLGMRATQSRSTVLDNVFVPADRIIRILPVGPSADLLPFAIFANFELLLASVYAGLGDRALRLAVETVTTRRSKKTGEVYANDPNIRWRIASAAIEQAAVRPQILASARDVDALADHGPAWFPLFVGPKIRATETARRVVDAAIRVSGGGSYRNDAELTRLYRDVVAGLFHPSDDESAHGTFADAYLGPITS</sequence>
<dbReference type="EMBL" id="VFPN01000001">
    <property type="protein sequence ID" value="TQM65413.1"/>
    <property type="molecule type" value="Genomic_DNA"/>
</dbReference>
<keyword evidence="1" id="KW-0560">Oxidoreductase</keyword>
<dbReference type="InterPro" id="IPR009100">
    <property type="entry name" value="AcylCoA_DH/oxidase_NM_dom_sf"/>
</dbReference>
<dbReference type="PANTHER" id="PTHR43884:SF25">
    <property type="entry name" value="ACYL-COA DEHYDROGENASE YDBM-RELATED"/>
    <property type="match status" value="1"/>
</dbReference>
<feature type="domain" description="Acyl-CoA dehydrogenase C-terminal" evidence="3">
    <location>
        <begin position="237"/>
        <end position="360"/>
    </location>
</feature>
<evidence type="ECO:0000313" key="4">
    <source>
        <dbReference type="EMBL" id="TQM65413.1"/>
    </source>
</evidence>
<dbReference type="Gene3D" id="1.10.540.10">
    <property type="entry name" value="Acyl-CoA dehydrogenase/oxidase, N-terminal domain"/>
    <property type="match status" value="1"/>
</dbReference>
<dbReference type="InterPro" id="IPR037069">
    <property type="entry name" value="AcylCoA_DH/ox_N_sf"/>
</dbReference>
<dbReference type="Proteomes" id="UP000318331">
    <property type="component" value="Unassembled WGS sequence"/>
</dbReference>
<organism evidence="4 5">
    <name type="scientific">Klugiella xanthotipulae</name>
    <dbReference type="NCBI Taxonomy" id="244735"/>
    <lineage>
        <taxon>Bacteria</taxon>
        <taxon>Bacillati</taxon>
        <taxon>Actinomycetota</taxon>
        <taxon>Actinomycetes</taxon>
        <taxon>Micrococcales</taxon>
        <taxon>Microbacteriaceae</taxon>
        <taxon>Klugiella</taxon>
    </lineage>
</organism>
<dbReference type="InterPro" id="IPR013786">
    <property type="entry name" value="AcylCoA_DH/ox_N"/>
</dbReference>
<dbReference type="CDD" id="cd00567">
    <property type="entry name" value="ACAD"/>
    <property type="match status" value="1"/>
</dbReference>
<dbReference type="PIRSF" id="PIRSF016578">
    <property type="entry name" value="HsaA"/>
    <property type="match status" value="1"/>
</dbReference>
<dbReference type="SUPFAM" id="SSF47203">
    <property type="entry name" value="Acyl-CoA dehydrogenase C-terminal domain-like"/>
    <property type="match status" value="1"/>
</dbReference>
<dbReference type="GO" id="GO:0050660">
    <property type="term" value="F:flavin adenine dinucleotide binding"/>
    <property type="evidence" value="ECO:0007669"/>
    <property type="project" value="InterPro"/>
</dbReference>
<proteinExistence type="predicted"/>
<protein>
    <submittedName>
        <fullName evidence="4">Alkylation response protein AidB-like acyl-CoA dehydrogenase</fullName>
    </submittedName>
</protein>
<reference evidence="4 5" key="1">
    <citation type="submission" date="2019-06" db="EMBL/GenBank/DDBJ databases">
        <title>Sequencing the genomes of 1000 actinobacteria strains.</title>
        <authorList>
            <person name="Klenk H.-P."/>
        </authorList>
    </citation>
    <scope>NUCLEOTIDE SEQUENCE [LARGE SCALE GENOMIC DNA]</scope>
    <source>
        <strain evidence="4 5">DSM 18031</strain>
    </source>
</reference>
<feature type="domain" description="Acyl-CoA dehydrogenase/oxidase N-terminal" evidence="2">
    <location>
        <begin position="11"/>
        <end position="80"/>
    </location>
</feature>
<dbReference type="InterPro" id="IPR036250">
    <property type="entry name" value="AcylCo_DH-like_C"/>
</dbReference>
<dbReference type="InterPro" id="IPR013107">
    <property type="entry name" value="Acyl-CoA_DH_C"/>
</dbReference>
<name>A0A543I496_9MICO</name>
<evidence type="ECO:0000256" key="1">
    <source>
        <dbReference type="ARBA" id="ARBA00023002"/>
    </source>
</evidence>
<dbReference type="Gene3D" id="1.20.140.10">
    <property type="entry name" value="Butyryl-CoA Dehydrogenase, subunit A, domain 3"/>
    <property type="match status" value="1"/>
</dbReference>
<evidence type="ECO:0000313" key="5">
    <source>
        <dbReference type="Proteomes" id="UP000318331"/>
    </source>
</evidence>
<dbReference type="InterPro" id="IPR046373">
    <property type="entry name" value="Acyl-CoA_Oxase/DH_mid-dom_sf"/>
</dbReference>
<dbReference type="GO" id="GO:0003995">
    <property type="term" value="F:acyl-CoA dehydrogenase activity"/>
    <property type="evidence" value="ECO:0007669"/>
    <property type="project" value="TreeGrafter"/>
</dbReference>
<keyword evidence="5" id="KW-1185">Reference proteome</keyword>
<comment type="caution">
    <text evidence="4">The sequence shown here is derived from an EMBL/GenBank/DDBJ whole genome shotgun (WGS) entry which is preliminary data.</text>
</comment>
<evidence type="ECO:0000259" key="2">
    <source>
        <dbReference type="Pfam" id="PF02771"/>
    </source>
</evidence>
<accession>A0A543I496</accession>